<gene>
    <name evidence="1" type="ORF">ERS852395_01972</name>
</gene>
<dbReference type="Gene3D" id="2.60.40.1080">
    <property type="match status" value="1"/>
</dbReference>
<evidence type="ECO:0000313" key="2">
    <source>
        <dbReference type="Proteomes" id="UP000095447"/>
    </source>
</evidence>
<dbReference type="RefSeq" id="WP_055053509.1">
    <property type="nucleotide sequence ID" value="NZ_CYZA01000009.1"/>
</dbReference>
<dbReference type="EMBL" id="CYZA01000009">
    <property type="protein sequence ID" value="CUO04844.1"/>
    <property type="molecule type" value="Genomic_DNA"/>
</dbReference>
<evidence type="ECO:0008006" key="3">
    <source>
        <dbReference type="Google" id="ProtNLM"/>
    </source>
</evidence>
<accession>A0A174BVL6</accession>
<reference evidence="1 2" key="1">
    <citation type="submission" date="2015-09" db="EMBL/GenBank/DDBJ databases">
        <authorList>
            <consortium name="Pathogen Informatics"/>
        </authorList>
    </citation>
    <scope>NUCLEOTIDE SEQUENCE [LARGE SCALE GENOMIC DNA]</scope>
    <source>
        <strain evidence="1 2">2789STDY5608838</strain>
    </source>
</reference>
<sequence length="138" mass="14494">MNVGTAKATVTGIGNYTGSLTVTFKIQKKDGQIIAGNKTVNQGSKAINVADRIVTDGKVIITSSAPGIVQVSGNKFIPKSPGKATLTIRAKAGKNYKAVAEKKITVTVRPLNTKSFTVKTGKRKAEVSWTPAKSVSTF</sequence>
<organism evidence="1 2">
    <name type="scientific">Blautia obeum</name>
    <dbReference type="NCBI Taxonomy" id="40520"/>
    <lineage>
        <taxon>Bacteria</taxon>
        <taxon>Bacillati</taxon>
        <taxon>Bacillota</taxon>
        <taxon>Clostridia</taxon>
        <taxon>Lachnospirales</taxon>
        <taxon>Lachnospiraceae</taxon>
        <taxon>Blautia</taxon>
    </lineage>
</organism>
<dbReference type="AlphaFoldDB" id="A0A174BVL6"/>
<protein>
    <recommendedName>
        <fullName evidence="3">BIG2 domain-containing protein</fullName>
    </recommendedName>
</protein>
<proteinExistence type="predicted"/>
<dbReference type="Proteomes" id="UP000095447">
    <property type="component" value="Unassembled WGS sequence"/>
</dbReference>
<name>A0A174BVL6_9FIRM</name>
<evidence type="ECO:0000313" key="1">
    <source>
        <dbReference type="EMBL" id="CUO04844.1"/>
    </source>
</evidence>